<evidence type="ECO:0000256" key="2">
    <source>
        <dbReference type="SAM" id="SignalP"/>
    </source>
</evidence>
<gene>
    <name evidence="3" type="primary">LOC107812474</name>
</gene>
<dbReference type="KEGG" id="nta:107812474"/>
<dbReference type="InterPro" id="IPR040290">
    <property type="entry name" value="Prot_E6-like"/>
</dbReference>
<protein>
    <submittedName>
        <fullName evidence="3">Homeobox protein 2-like</fullName>
    </submittedName>
</protein>
<dbReference type="AlphaFoldDB" id="A0A1S4BW33"/>
<dbReference type="PANTHER" id="PTHR35274:SF2">
    <property type="entry name" value="E6-LIKE PROTEIN"/>
    <property type="match status" value="1"/>
</dbReference>
<reference evidence="3" key="1">
    <citation type="submission" date="2025-08" db="UniProtKB">
        <authorList>
            <consortium name="RefSeq"/>
        </authorList>
    </citation>
    <scope>IDENTIFICATION</scope>
</reference>
<keyword evidence="2" id="KW-0732">Signal</keyword>
<sequence length="260" mass="30317">MAFLANNLSLFLLLTVLSSLQIHARDSQFFNKISTNNNGHEKVTKEVTPNKEQEPNFIPENENGYGVYGQESGQLSPFTTTPMNNLPNSKYLPKNYDPVAYVTVPRDNLNNNNDDNNNNNNYNQYYNGDSTYGNVNDNKNNNYNQYYNGDSTYGNVNDNKNNNYNQYYSGDNTYDNDDDNNQYYTGDSTYDNNNNKQSPIPQWYSDYYNNNNYPYKHVRDPHENSREFVNSYADKELSNYNNFVKYEINEEEFQAEGDMP</sequence>
<feature type="signal peptide" evidence="2">
    <location>
        <begin position="1"/>
        <end position="24"/>
    </location>
</feature>
<feature type="region of interest" description="Disordered" evidence="1">
    <location>
        <begin position="107"/>
        <end position="142"/>
    </location>
</feature>
<dbReference type="STRING" id="4097.A0A1S4BW33"/>
<organism evidence="3">
    <name type="scientific">Nicotiana tabacum</name>
    <name type="common">Common tobacco</name>
    <dbReference type="NCBI Taxonomy" id="4097"/>
    <lineage>
        <taxon>Eukaryota</taxon>
        <taxon>Viridiplantae</taxon>
        <taxon>Streptophyta</taxon>
        <taxon>Embryophyta</taxon>
        <taxon>Tracheophyta</taxon>
        <taxon>Spermatophyta</taxon>
        <taxon>Magnoliopsida</taxon>
        <taxon>eudicotyledons</taxon>
        <taxon>Gunneridae</taxon>
        <taxon>Pentapetalae</taxon>
        <taxon>asterids</taxon>
        <taxon>lamiids</taxon>
        <taxon>Solanales</taxon>
        <taxon>Solanaceae</taxon>
        <taxon>Nicotianoideae</taxon>
        <taxon>Nicotianeae</taxon>
        <taxon>Nicotiana</taxon>
    </lineage>
</organism>
<name>A0A1S4BW33_TOBAC</name>
<dbReference type="OMA" id="NPAFIPQ"/>
<evidence type="ECO:0000313" key="3">
    <source>
        <dbReference type="RefSeq" id="XP_016493087.1"/>
    </source>
</evidence>
<proteinExistence type="predicted"/>
<accession>A0A1S4BW33</accession>
<dbReference type="OrthoDB" id="1306371at2759"/>
<evidence type="ECO:0000256" key="1">
    <source>
        <dbReference type="SAM" id="MobiDB-lite"/>
    </source>
</evidence>
<dbReference type="PANTHER" id="PTHR35274">
    <property type="entry name" value="E6-LIKE PROTEIN"/>
    <property type="match status" value="1"/>
</dbReference>
<dbReference type="PaxDb" id="4097-A0A1S4BW33"/>
<dbReference type="RefSeq" id="XP_016493087.1">
    <property type="nucleotide sequence ID" value="XM_016637601.1"/>
</dbReference>
<feature type="chain" id="PRO_5010310376" evidence="2">
    <location>
        <begin position="25"/>
        <end position="260"/>
    </location>
</feature>